<feature type="transmembrane region" description="Helical" evidence="1">
    <location>
        <begin position="6"/>
        <end position="22"/>
    </location>
</feature>
<dbReference type="AlphaFoldDB" id="A0A1H6QNH6"/>
<evidence type="ECO:0000313" key="3">
    <source>
        <dbReference type="Proteomes" id="UP000199702"/>
    </source>
</evidence>
<name>A0A1H6QNH6_9FLAO</name>
<gene>
    <name evidence="2" type="ORF">SAMN05660918_0556</name>
</gene>
<dbReference type="EMBL" id="FNYA01000001">
    <property type="protein sequence ID" value="SEI43556.1"/>
    <property type="molecule type" value="Genomic_DNA"/>
</dbReference>
<protein>
    <submittedName>
        <fullName evidence="2">Uncharacterized protein</fullName>
    </submittedName>
</protein>
<sequence>MLKKAGSYMALLGIFAIVLNFLDRVPRLLMWIYMWGDNVAWAIKIGLVVVGGALFFFTKSDEVEEVVETKPIENKDTDNE</sequence>
<keyword evidence="3" id="KW-1185">Reference proteome</keyword>
<keyword evidence="1" id="KW-0472">Membrane</keyword>
<evidence type="ECO:0000256" key="1">
    <source>
        <dbReference type="SAM" id="Phobius"/>
    </source>
</evidence>
<feature type="transmembrane region" description="Helical" evidence="1">
    <location>
        <begin position="34"/>
        <end position="57"/>
    </location>
</feature>
<proteinExistence type="predicted"/>
<reference evidence="3" key="1">
    <citation type="submission" date="2016-10" db="EMBL/GenBank/DDBJ databases">
        <authorList>
            <person name="Varghese N."/>
            <person name="Submissions S."/>
        </authorList>
    </citation>
    <scope>NUCLEOTIDE SEQUENCE [LARGE SCALE GENOMIC DNA]</scope>
    <source>
        <strain evidence="3">DSM 17934</strain>
    </source>
</reference>
<dbReference type="RefSeq" id="WP_245748196.1">
    <property type="nucleotide sequence ID" value="NZ_CBCSJU010000001.1"/>
</dbReference>
<evidence type="ECO:0000313" key="2">
    <source>
        <dbReference type="EMBL" id="SEI43556.1"/>
    </source>
</evidence>
<accession>A0A1H6QNH6</accession>
<keyword evidence="1" id="KW-1133">Transmembrane helix</keyword>
<dbReference type="Proteomes" id="UP000199702">
    <property type="component" value="Unassembled WGS sequence"/>
</dbReference>
<keyword evidence="1" id="KW-0812">Transmembrane</keyword>
<organism evidence="2 3">
    <name type="scientific">Flavobacterium terrigena</name>
    <dbReference type="NCBI Taxonomy" id="402734"/>
    <lineage>
        <taxon>Bacteria</taxon>
        <taxon>Pseudomonadati</taxon>
        <taxon>Bacteroidota</taxon>
        <taxon>Flavobacteriia</taxon>
        <taxon>Flavobacteriales</taxon>
        <taxon>Flavobacteriaceae</taxon>
        <taxon>Flavobacterium</taxon>
    </lineage>
</organism>